<dbReference type="Gene3D" id="1.10.530.10">
    <property type="match status" value="1"/>
</dbReference>
<keyword evidence="1" id="KW-0732">Signal</keyword>
<dbReference type="Pfam" id="PF01464">
    <property type="entry name" value="SLT"/>
    <property type="match status" value="1"/>
</dbReference>
<dbReference type="InterPro" id="IPR008258">
    <property type="entry name" value="Transglycosylase_SLT_dom_1"/>
</dbReference>
<comment type="caution">
    <text evidence="3">The sequence shown here is derived from an EMBL/GenBank/DDBJ whole genome shotgun (WGS) entry which is preliminary data.</text>
</comment>
<accession>A0A2T0HN23</accession>
<protein>
    <submittedName>
        <fullName evidence="3">Soluble lytic murein transglycosylase</fullName>
    </submittedName>
</protein>
<feature type="signal peptide" evidence="1">
    <location>
        <begin position="1"/>
        <end position="19"/>
    </location>
</feature>
<dbReference type="InterPro" id="IPR023346">
    <property type="entry name" value="Lysozyme-like_dom_sf"/>
</dbReference>
<sequence>MKPFIIALALCGVCSAVEAEMPPPAYQRAGLQGGVPPAVLYAVAKVESNFKIKIGTYPWPWTLNIKGQGYFFATRGEACEAALKGLQQHGKYGVDIGLTQQNWGWVGSQHYAHPCDALSPNDNLQTAAIELRKCFEKEGDWVRAAGCYHRPAGGEPARRYRAIFNKRYIQVIGGN</sequence>
<evidence type="ECO:0000313" key="4">
    <source>
        <dbReference type="Proteomes" id="UP000239731"/>
    </source>
</evidence>
<dbReference type="AlphaFoldDB" id="A0A2T0HN23"/>
<name>A0A2T0HN23_PSEFL</name>
<evidence type="ECO:0000313" key="3">
    <source>
        <dbReference type="EMBL" id="PRW84481.1"/>
    </source>
</evidence>
<dbReference type="SUPFAM" id="SSF53955">
    <property type="entry name" value="Lysozyme-like"/>
    <property type="match status" value="1"/>
</dbReference>
<feature type="chain" id="PRO_5015574172" evidence="1">
    <location>
        <begin position="20"/>
        <end position="175"/>
    </location>
</feature>
<evidence type="ECO:0000256" key="1">
    <source>
        <dbReference type="SAM" id="SignalP"/>
    </source>
</evidence>
<proteinExistence type="predicted"/>
<evidence type="ECO:0000259" key="2">
    <source>
        <dbReference type="Pfam" id="PF01464"/>
    </source>
</evidence>
<reference evidence="3 4" key="1">
    <citation type="submission" date="2018-03" db="EMBL/GenBank/DDBJ databases">
        <title>Blue discolouration in mozzarella cheese caused by Pseudomonas fluorescens.</title>
        <authorList>
            <person name="Chiesa F."/>
            <person name="Dalmasso A."/>
            <person name="Lomonaco S."/>
        </authorList>
    </citation>
    <scope>NUCLEOTIDE SEQUENCE [LARGE SCALE GENOMIC DNA]</scope>
    <source>
        <strain evidence="3 4">11293</strain>
    </source>
</reference>
<dbReference type="RefSeq" id="WP_106118645.1">
    <property type="nucleotide sequence ID" value="NZ_PVUH01000030.1"/>
</dbReference>
<dbReference type="Proteomes" id="UP000239731">
    <property type="component" value="Unassembled WGS sequence"/>
</dbReference>
<feature type="domain" description="Transglycosylase SLT" evidence="2">
    <location>
        <begin position="27"/>
        <end position="150"/>
    </location>
</feature>
<dbReference type="EMBL" id="PVUH01000030">
    <property type="protein sequence ID" value="PRW84481.1"/>
    <property type="molecule type" value="Genomic_DNA"/>
</dbReference>
<gene>
    <name evidence="3" type="ORF">C7A10_29030</name>
</gene>
<organism evidence="3 4">
    <name type="scientific">Pseudomonas fluorescens</name>
    <dbReference type="NCBI Taxonomy" id="294"/>
    <lineage>
        <taxon>Bacteria</taxon>
        <taxon>Pseudomonadati</taxon>
        <taxon>Pseudomonadota</taxon>
        <taxon>Gammaproteobacteria</taxon>
        <taxon>Pseudomonadales</taxon>
        <taxon>Pseudomonadaceae</taxon>
        <taxon>Pseudomonas</taxon>
    </lineage>
</organism>